<protein>
    <recommendedName>
        <fullName evidence="2">XS domain-containing protein</fullName>
    </recommendedName>
</protein>
<feature type="compositionally biased region" description="Basic and acidic residues" evidence="1">
    <location>
        <begin position="608"/>
        <end position="625"/>
    </location>
</feature>
<comment type="caution">
    <text evidence="3">The sequence shown here is derived from an EMBL/GenBank/DDBJ whole genome shotgun (WGS) entry which is preliminary data.</text>
</comment>
<dbReference type="EMBL" id="BJWL01000026">
    <property type="protein sequence ID" value="GFZ17805.1"/>
    <property type="molecule type" value="Genomic_DNA"/>
</dbReference>
<evidence type="ECO:0000256" key="1">
    <source>
        <dbReference type="SAM" id="MobiDB-lite"/>
    </source>
</evidence>
<sequence>MLGTIVETLGPGTPTRANMHGRDYSRNLRPWSPTRAKDYSGYFRTRFPTQASIQGGETRDYLRPHHGLGESYSQLVPGLSSKSSEMEKSRRVSSSEHPSGSMERSDYRRHLDEDSERQLQKLSQFSEGFSQIRLPSSKFLWKHLLDEPKRMNGNVNHSSKIFPDYGVSVSSTRVSAERNYQGSVFADSKASTTVPFESSMDDFRHSCGDFPVRSDGLNISSETLTEPITHEAYTRISHLNSSRDLTVRPAEATNFRQVQYSSPNDGTHGDYSYPEVRSEKSEVAVPTDKLYGKQASVQDDYGCRDILGSRIVEPITDRIVVTESSHREHLIEGRLWDHHYSAQEQPISNYLDAARSSYASKKDGECLDHRSIDDRYERELYPRHENIYLREDHAYGRDADLQFDEERLHMLLTREYDPGLNGVDDNHQEGFSLEDLDEQPISNYLDAAGSSYASMKDGECLDNRSIDDEYEREVYPGHENIYLREDHVYGRDAGLQSDEERLHMLFTREYDPGFDGVDDNHQEGFSMEDLDLLQPKRKLDVKKILSKQNLRSKLINNRKFSGQIHDAMSNKPLFNAARFRNIRTSNEMIGHSNPNSIASGRPSHKILRGNEDGHNESTHSEEEAPLKGNHSLVKSGPSEKSEDFKQLVQGAFFKFVKHLHENPAQRRKFKEQGKAGSLKCSVCGSDSEEFQDTESLVRHACMALKAGLRAQHLGLHKALCSLMGWQSAEILNSQWVCQLLPDTETVAHKEDLIIWPPIVVVHNSSIRNTNPDAQIISIEMLESILRDMGFREKIKVCRGRPANQSIMVVKFNGTLSGLQDAERLHKFFMPTINTGGQNSSRLILTAQGAAMTKKWFYVKSKKGIQEIADAPLKTE</sequence>
<name>A0A7J0H4C6_9ERIC</name>
<feature type="compositionally biased region" description="Basic and acidic residues" evidence="1">
    <location>
        <begin position="103"/>
        <end position="115"/>
    </location>
</feature>
<dbReference type="Pfam" id="PF03468">
    <property type="entry name" value="XS"/>
    <property type="match status" value="1"/>
</dbReference>
<feature type="region of interest" description="Disordered" evidence="1">
    <location>
        <begin position="54"/>
        <end position="115"/>
    </location>
</feature>
<evidence type="ECO:0000313" key="4">
    <source>
        <dbReference type="Proteomes" id="UP000585474"/>
    </source>
</evidence>
<dbReference type="PANTHER" id="PTHR46619:SF2">
    <property type="entry name" value="XS DOMAIN PROTEIN"/>
    <property type="match status" value="1"/>
</dbReference>
<dbReference type="PANTHER" id="PTHR46619">
    <property type="entry name" value="RNA RECOGNITION MOTIF XS DOMAIN PROTEIN-RELATED"/>
    <property type="match status" value="1"/>
</dbReference>
<feature type="compositionally biased region" description="Basic and acidic residues" evidence="1">
    <location>
        <begin position="84"/>
        <end position="94"/>
    </location>
</feature>
<dbReference type="Gene3D" id="3.30.70.2890">
    <property type="entry name" value="XS domain"/>
    <property type="match status" value="1"/>
</dbReference>
<organism evidence="3 4">
    <name type="scientific">Actinidia rufa</name>
    <dbReference type="NCBI Taxonomy" id="165716"/>
    <lineage>
        <taxon>Eukaryota</taxon>
        <taxon>Viridiplantae</taxon>
        <taxon>Streptophyta</taxon>
        <taxon>Embryophyta</taxon>
        <taxon>Tracheophyta</taxon>
        <taxon>Spermatophyta</taxon>
        <taxon>Magnoliopsida</taxon>
        <taxon>eudicotyledons</taxon>
        <taxon>Gunneridae</taxon>
        <taxon>Pentapetalae</taxon>
        <taxon>asterids</taxon>
        <taxon>Ericales</taxon>
        <taxon>Actinidiaceae</taxon>
        <taxon>Actinidia</taxon>
    </lineage>
</organism>
<feature type="domain" description="XS" evidence="2">
    <location>
        <begin position="750"/>
        <end position="829"/>
    </location>
</feature>
<proteinExistence type="predicted"/>
<accession>A0A7J0H4C6</accession>
<reference evidence="3 4" key="1">
    <citation type="submission" date="2019-07" db="EMBL/GenBank/DDBJ databases">
        <title>De Novo Assembly of kiwifruit Actinidia rufa.</title>
        <authorList>
            <person name="Sugita-Konishi S."/>
            <person name="Sato K."/>
            <person name="Mori E."/>
            <person name="Abe Y."/>
            <person name="Kisaki G."/>
            <person name="Hamano K."/>
            <person name="Suezawa K."/>
            <person name="Otani M."/>
            <person name="Fukuda T."/>
            <person name="Manabe T."/>
            <person name="Gomi K."/>
            <person name="Tabuchi M."/>
            <person name="Akimitsu K."/>
            <person name="Kataoka I."/>
        </authorList>
    </citation>
    <scope>NUCLEOTIDE SEQUENCE [LARGE SCALE GENOMIC DNA]</scope>
    <source>
        <strain evidence="4">cv. Fuchu</strain>
    </source>
</reference>
<feature type="region of interest" description="Disordered" evidence="1">
    <location>
        <begin position="586"/>
        <end position="640"/>
    </location>
</feature>
<dbReference type="Proteomes" id="UP000585474">
    <property type="component" value="Unassembled WGS sequence"/>
</dbReference>
<dbReference type="OrthoDB" id="777694at2759"/>
<dbReference type="AlphaFoldDB" id="A0A7J0H4C6"/>
<gene>
    <name evidence="3" type="ORF">Acr_26g0010750</name>
</gene>
<dbReference type="GO" id="GO:0031047">
    <property type="term" value="P:regulatory ncRNA-mediated gene silencing"/>
    <property type="evidence" value="ECO:0007669"/>
    <property type="project" value="InterPro"/>
</dbReference>
<evidence type="ECO:0000259" key="2">
    <source>
        <dbReference type="Pfam" id="PF03468"/>
    </source>
</evidence>
<keyword evidence="4" id="KW-1185">Reference proteome</keyword>
<feature type="region of interest" description="Disordered" evidence="1">
    <location>
        <begin position="1"/>
        <end position="29"/>
    </location>
</feature>
<evidence type="ECO:0000313" key="3">
    <source>
        <dbReference type="EMBL" id="GFZ17805.1"/>
    </source>
</evidence>
<feature type="compositionally biased region" description="Polar residues" evidence="1">
    <location>
        <begin position="586"/>
        <end position="598"/>
    </location>
</feature>
<dbReference type="InterPro" id="IPR005380">
    <property type="entry name" value="XS_domain"/>
</dbReference>
<dbReference type="InterPro" id="IPR038588">
    <property type="entry name" value="XS_domain_sf"/>
</dbReference>